<keyword evidence="1" id="KW-0812">Transmembrane</keyword>
<reference evidence="2 3" key="1">
    <citation type="journal article" date="2016" name="Nat. Commun.">
        <title>Thousands of microbial genomes shed light on interconnected biogeochemical processes in an aquifer system.</title>
        <authorList>
            <person name="Anantharaman K."/>
            <person name="Brown C.T."/>
            <person name="Hug L.A."/>
            <person name="Sharon I."/>
            <person name="Castelle C.J."/>
            <person name="Probst A.J."/>
            <person name="Thomas B.C."/>
            <person name="Singh A."/>
            <person name="Wilkins M.J."/>
            <person name="Karaoz U."/>
            <person name="Brodie E.L."/>
            <person name="Williams K.H."/>
            <person name="Hubbard S.S."/>
            <person name="Banfield J.F."/>
        </authorList>
    </citation>
    <scope>NUCLEOTIDE SEQUENCE [LARGE SCALE GENOMIC DNA]</scope>
</reference>
<feature type="transmembrane region" description="Helical" evidence="1">
    <location>
        <begin position="21"/>
        <end position="43"/>
    </location>
</feature>
<organism evidence="2 3">
    <name type="scientific">Candidatus Wolfebacteria bacterium RIFCSPHIGHO2_01_FULL_48_22</name>
    <dbReference type="NCBI Taxonomy" id="1802555"/>
    <lineage>
        <taxon>Bacteria</taxon>
        <taxon>Candidatus Wolfeibacteriota</taxon>
    </lineage>
</organism>
<accession>A0A1F8DV82</accession>
<sequence length="182" mass="19978">MYSPQQQTQSYTKPAPRQAGFPWRLLLLTGVVLGMMVLVYGGITFGYRPYIESQLAQMDAQLDAVSLSLQADEEDVFDVYSQLYNIQMLSSKHIYGSKIFSVLEAGTNPSVQLTKAEADVAKNILLLEGVAADHDIVVSQAATYRIVAGVSDAQLTSSVRGEDGRAHFTMSLIMDKGYFTKP</sequence>
<evidence type="ECO:0000313" key="2">
    <source>
        <dbReference type="EMBL" id="OGM92412.1"/>
    </source>
</evidence>
<dbReference type="AlphaFoldDB" id="A0A1F8DV82"/>
<name>A0A1F8DV82_9BACT</name>
<proteinExistence type="predicted"/>
<keyword evidence="1" id="KW-1133">Transmembrane helix</keyword>
<evidence type="ECO:0000313" key="3">
    <source>
        <dbReference type="Proteomes" id="UP000177029"/>
    </source>
</evidence>
<gene>
    <name evidence="2" type="ORF">A2755_01480</name>
</gene>
<comment type="caution">
    <text evidence="2">The sequence shown here is derived from an EMBL/GenBank/DDBJ whole genome shotgun (WGS) entry which is preliminary data.</text>
</comment>
<protein>
    <submittedName>
        <fullName evidence="2">Uncharacterized protein</fullName>
    </submittedName>
</protein>
<evidence type="ECO:0000256" key="1">
    <source>
        <dbReference type="SAM" id="Phobius"/>
    </source>
</evidence>
<dbReference type="Proteomes" id="UP000177029">
    <property type="component" value="Unassembled WGS sequence"/>
</dbReference>
<dbReference type="STRING" id="1802555.A2755_01480"/>
<keyword evidence="1" id="KW-0472">Membrane</keyword>
<dbReference type="EMBL" id="MGIP01000002">
    <property type="protein sequence ID" value="OGM92412.1"/>
    <property type="molecule type" value="Genomic_DNA"/>
</dbReference>